<reference evidence="2" key="4">
    <citation type="submission" date="2025-09" db="UniProtKB">
        <authorList>
            <consortium name="Ensembl"/>
        </authorList>
    </citation>
    <scope>IDENTIFICATION</scope>
</reference>
<reference evidence="2" key="3">
    <citation type="submission" date="2025-08" db="UniProtKB">
        <authorList>
            <consortium name="Ensembl"/>
        </authorList>
    </citation>
    <scope>IDENTIFICATION</scope>
</reference>
<keyword evidence="3" id="KW-1185">Reference proteome</keyword>
<dbReference type="Proteomes" id="UP000018467">
    <property type="component" value="Unassembled WGS sequence"/>
</dbReference>
<protein>
    <submittedName>
        <fullName evidence="2">Uncharacterized protein</fullName>
    </submittedName>
</protein>
<name>A0A3B1K4F3_ASTMX</name>
<evidence type="ECO:0000313" key="3">
    <source>
        <dbReference type="Proteomes" id="UP000018467"/>
    </source>
</evidence>
<dbReference type="AlphaFoldDB" id="A0A3B1K4F3"/>
<organism evidence="2 3">
    <name type="scientific">Astyanax mexicanus</name>
    <name type="common">Blind cave fish</name>
    <name type="synonym">Astyanax fasciatus mexicanus</name>
    <dbReference type="NCBI Taxonomy" id="7994"/>
    <lineage>
        <taxon>Eukaryota</taxon>
        <taxon>Metazoa</taxon>
        <taxon>Chordata</taxon>
        <taxon>Craniata</taxon>
        <taxon>Vertebrata</taxon>
        <taxon>Euteleostomi</taxon>
        <taxon>Actinopterygii</taxon>
        <taxon>Neopterygii</taxon>
        <taxon>Teleostei</taxon>
        <taxon>Ostariophysi</taxon>
        <taxon>Characiformes</taxon>
        <taxon>Characoidei</taxon>
        <taxon>Acestrorhamphidae</taxon>
        <taxon>Acestrorhamphinae</taxon>
        <taxon>Astyanax</taxon>
    </lineage>
</organism>
<accession>A0A3B1K4F3</accession>
<proteinExistence type="predicted"/>
<dbReference type="InParanoid" id="A0A3B1K4F3"/>
<reference evidence="3" key="2">
    <citation type="journal article" date="2014" name="Nat. Commun.">
        <title>The cavefish genome reveals candidate genes for eye loss.</title>
        <authorList>
            <person name="McGaugh S.E."/>
            <person name="Gross J.B."/>
            <person name="Aken B."/>
            <person name="Blin M."/>
            <person name="Borowsky R."/>
            <person name="Chalopin D."/>
            <person name="Hinaux H."/>
            <person name="Jeffery W.R."/>
            <person name="Keene A."/>
            <person name="Ma L."/>
            <person name="Minx P."/>
            <person name="Murphy D."/>
            <person name="O'Quin K.E."/>
            <person name="Retaux S."/>
            <person name="Rohner N."/>
            <person name="Searle S.M."/>
            <person name="Stahl B.A."/>
            <person name="Tabin C."/>
            <person name="Volff J.N."/>
            <person name="Yoshizawa M."/>
            <person name="Warren W.C."/>
        </authorList>
    </citation>
    <scope>NUCLEOTIDE SEQUENCE [LARGE SCALE GENOMIC DNA]</scope>
    <source>
        <strain evidence="3">female</strain>
    </source>
</reference>
<dbReference type="Bgee" id="ENSAMXG00000035118">
    <property type="expression patterns" value="Expressed in camera-type eye and 14 other cell types or tissues"/>
</dbReference>
<dbReference type="STRING" id="7994.ENSAMXP00000048876"/>
<evidence type="ECO:0000313" key="2">
    <source>
        <dbReference type="Ensembl" id="ENSAMXP00000048876.1"/>
    </source>
</evidence>
<evidence type="ECO:0000256" key="1">
    <source>
        <dbReference type="SAM" id="MobiDB-lite"/>
    </source>
</evidence>
<dbReference type="Ensembl" id="ENSAMXT00000034043.1">
    <property type="protein sequence ID" value="ENSAMXP00000048876.1"/>
    <property type="gene ID" value="ENSAMXG00000035118.1"/>
</dbReference>
<dbReference type="GeneTree" id="ENSGT00910000148528"/>
<reference evidence="3" key="1">
    <citation type="submission" date="2013-03" db="EMBL/GenBank/DDBJ databases">
        <authorList>
            <person name="Jeffery W."/>
            <person name="Warren W."/>
            <person name="Wilson R.K."/>
        </authorList>
    </citation>
    <scope>NUCLEOTIDE SEQUENCE</scope>
    <source>
        <strain evidence="3">female</strain>
    </source>
</reference>
<sequence>MTQFVPPPMDRKKKDKDEEGGEEEVNCNLICGPDYGPETKRSMAQLNEKETPFELMEAC</sequence>
<feature type="region of interest" description="Disordered" evidence="1">
    <location>
        <begin position="1"/>
        <end position="30"/>
    </location>
</feature>